<gene>
    <name evidence="1" type="ORF">GKP14_06030</name>
</gene>
<reference evidence="2" key="1">
    <citation type="submission" date="2019-11" db="EMBL/GenBank/DDBJ databases">
        <authorList>
            <person name="Ren C."/>
            <person name="Wang H."/>
            <person name="Xu Y."/>
        </authorList>
    </citation>
    <scope>NUCLEOTIDE SEQUENCE [LARGE SCALE GENOMIC DNA]</scope>
    <source>
        <strain evidence="2">JNU-WLY1368</strain>
    </source>
</reference>
<sequence length="62" mass="7036">MLKQFPANSFGISLYCVYLQIEPWSPWLYLLMKGAKDKPPFAPFISRGNLFPCGYFQAADAS</sequence>
<evidence type="ECO:0000313" key="2">
    <source>
        <dbReference type="Proteomes" id="UP000509623"/>
    </source>
</evidence>
<accession>A0ABX6PWA8</accession>
<dbReference type="Proteomes" id="UP000509623">
    <property type="component" value="Chromosome"/>
</dbReference>
<proteinExistence type="predicted"/>
<keyword evidence="2" id="KW-1185">Reference proteome</keyword>
<name>A0ABX6PWA8_9FIRM</name>
<organism evidence="1 2">
    <name type="scientific">Caproicibacterium lactatifermentans</name>
    <dbReference type="NCBI Taxonomy" id="2666138"/>
    <lineage>
        <taxon>Bacteria</taxon>
        <taxon>Bacillati</taxon>
        <taxon>Bacillota</taxon>
        <taxon>Clostridia</taxon>
        <taxon>Eubacteriales</taxon>
        <taxon>Oscillospiraceae</taxon>
        <taxon>Caproicibacterium</taxon>
    </lineage>
</organism>
<protein>
    <submittedName>
        <fullName evidence="1">Uncharacterized protein</fullName>
    </submittedName>
</protein>
<dbReference type="EMBL" id="CP046161">
    <property type="protein sequence ID" value="QKO30599.1"/>
    <property type="molecule type" value="Genomic_DNA"/>
</dbReference>
<evidence type="ECO:0000313" key="1">
    <source>
        <dbReference type="EMBL" id="QKO30599.1"/>
    </source>
</evidence>